<dbReference type="PANTHER" id="PTHR34388">
    <property type="entry name" value="DNA POLYMERASE III SUBUNIT DELTA"/>
    <property type="match status" value="1"/>
</dbReference>
<evidence type="ECO:0000256" key="4">
    <source>
        <dbReference type="ARBA" id="ARBA00022695"/>
    </source>
</evidence>
<feature type="domain" description="DNA polymerase III delta subunit-like C-terminal" evidence="10">
    <location>
        <begin position="198"/>
        <end position="304"/>
    </location>
</feature>
<dbReference type="GO" id="GO:0003887">
    <property type="term" value="F:DNA-directed DNA polymerase activity"/>
    <property type="evidence" value="ECO:0007669"/>
    <property type="project" value="UniProtKB-KW"/>
</dbReference>
<dbReference type="Gene3D" id="1.10.8.60">
    <property type="match status" value="1"/>
</dbReference>
<evidence type="ECO:0000256" key="8">
    <source>
        <dbReference type="ARBA" id="ARBA00049244"/>
    </source>
</evidence>
<dbReference type="SUPFAM" id="SSF48019">
    <property type="entry name" value="post-AAA+ oligomerization domain-like"/>
    <property type="match status" value="1"/>
</dbReference>
<dbReference type="GO" id="GO:0003677">
    <property type="term" value="F:DNA binding"/>
    <property type="evidence" value="ECO:0007669"/>
    <property type="project" value="InterPro"/>
</dbReference>
<evidence type="ECO:0000313" key="12">
    <source>
        <dbReference type="Proteomes" id="UP000255515"/>
    </source>
</evidence>
<dbReference type="GO" id="GO:0006261">
    <property type="term" value="P:DNA-templated DNA replication"/>
    <property type="evidence" value="ECO:0007669"/>
    <property type="project" value="TreeGrafter"/>
</dbReference>
<dbReference type="SUPFAM" id="SSF52540">
    <property type="entry name" value="P-loop containing nucleoside triphosphate hydrolases"/>
    <property type="match status" value="1"/>
</dbReference>
<dbReference type="InterPro" id="IPR008921">
    <property type="entry name" value="DNA_pol3_clamp-load_cplx_C"/>
</dbReference>
<evidence type="ECO:0000259" key="9">
    <source>
        <dbReference type="Pfam" id="PF06144"/>
    </source>
</evidence>
<accession>A0A380ZSW9</accession>
<protein>
    <recommendedName>
        <fullName evidence="2">DNA polymerase III subunit delta</fullName>
        <ecNumber evidence="1">2.7.7.7</ecNumber>
    </recommendedName>
</protein>
<dbReference type="Proteomes" id="UP000255515">
    <property type="component" value="Unassembled WGS sequence"/>
</dbReference>
<keyword evidence="4" id="KW-0548">Nucleotidyltransferase</keyword>
<name>A0A380ZSW9_9FLAO</name>
<keyword evidence="6" id="KW-0239">DNA-directed DNA polymerase</keyword>
<dbReference type="PANTHER" id="PTHR34388:SF1">
    <property type="entry name" value="DNA POLYMERASE III SUBUNIT DELTA"/>
    <property type="match status" value="1"/>
</dbReference>
<dbReference type="Pfam" id="PF06144">
    <property type="entry name" value="DNA_pol3_delta"/>
    <property type="match status" value="1"/>
</dbReference>
<dbReference type="InterPro" id="IPR005790">
    <property type="entry name" value="DNA_polIII_delta"/>
</dbReference>
<evidence type="ECO:0000313" key="11">
    <source>
        <dbReference type="EMBL" id="SUV52432.1"/>
    </source>
</evidence>
<dbReference type="Gene3D" id="1.20.272.10">
    <property type="match status" value="1"/>
</dbReference>
<evidence type="ECO:0000256" key="5">
    <source>
        <dbReference type="ARBA" id="ARBA00022705"/>
    </source>
</evidence>
<comment type="similarity">
    <text evidence="7">Belongs to the DNA polymerase HolA subunit family.</text>
</comment>
<dbReference type="NCBIfam" id="TIGR01128">
    <property type="entry name" value="holA"/>
    <property type="match status" value="1"/>
</dbReference>
<dbReference type="InterPro" id="IPR048466">
    <property type="entry name" value="DNA_pol3_delta-like_C"/>
</dbReference>
<reference evidence="11 12" key="1">
    <citation type="submission" date="2018-06" db="EMBL/GenBank/DDBJ databases">
        <authorList>
            <consortium name="Pathogen Informatics"/>
            <person name="Doyle S."/>
        </authorList>
    </citation>
    <scope>NUCLEOTIDE SEQUENCE [LARGE SCALE GENOMIC DNA]</scope>
    <source>
        <strain evidence="11 12">NCTC11661</strain>
    </source>
</reference>
<evidence type="ECO:0000256" key="7">
    <source>
        <dbReference type="ARBA" id="ARBA00034754"/>
    </source>
</evidence>
<keyword evidence="3" id="KW-0808">Transferase</keyword>
<dbReference type="Pfam" id="PF21694">
    <property type="entry name" value="DNA_pol3_delta_C"/>
    <property type="match status" value="1"/>
</dbReference>
<dbReference type="GO" id="GO:0009360">
    <property type="term" value="C:DNA polymerase III complex"/>
    <property type="evidence" value="ECO:0007669"/>
    <property type="project" value="InterPro"/>
</dbReference>
<dbReference type="AlphaFoldDB" id="A0A380ZSW9"/>
<dbReference type="Gene3D" id="3.40.50.300">
    <property type="entry name" value="P-loop containing nucleotide triphosphate hydrolases"/>
    <property type="match status" value="1"/>
</dbReference>
<evidence type="ECO:0000256" key="3">
    <source>
        <dbReference type="ARBA" id="ARBA00022679"/>
    </source>
</evidence>
<gene>
    <name evidence="11" type="ORF">NCTC11661_01570</name>
</gene>
<proteinExistence type="inferred from homology"/>
<sequence length="329" mass="37763">MPVYFFHGEEPYYTDELTQVFENEIIPEEERSFGQTVVYGRDTTLGEVMALAQQMPMFGTLNLIIVKEAQDLKFEENETKALENYIENPLSTTLLVFAYKHKKIDARKKFAKALQKSGMLFYSEPVKDYQLGKWISEKLQEMRFKTAPNISNLLAEYLGNDLSRIQNELNKLKIILKEDEILDETVVEKHIGISKEFNIFELQKALGMRDQNRAMRIAHFIAQNPKSNPLPMMMGSLYTYFSNLIIYQTMNGQPPNAIAEAMGVNPYFLKDYAQAAAFYPLKYATRIISILREIDMKTKGLGANATEDGELLIEMVYKILNIGQLKVAT</sequence>
<evidence type="ECO:0000256" key="2">
    <source>
        <dbReference type="ARBA" id="ARBA00017703"/>
    </source>
</evidence>
<evidence type="ECO:0000256" key="1">
    <source>
        <dbReference type="ARBA" id="ARBA00012417"/>
    </source>
</evidence>
<dbReference type="InterPro" id="IPR010372">
    <property type="entry name" value="DNA_pol3_delta_N"/>
</dbReference>
<organism evidence="11 12">
    <name type="scientific">Bergeyella zoohelcum</name>
    <dbReference type="NCBI Taxonomy" id="1015"/>
    <lineage>
        <taxon>Bacteria</taxon>
        <taxon>Pseudomonadati</taxon>
        <taxon>Bacteroidota</taxon>
        <taxon>Flavobacteriia</taxon>
        <taxon>Flavobacteriales</taxon>
        <taxon>Weeksellaceae</taxon>
        <taxon>Bergeyella</taxon>
    </lineage>
</organism>
<comment type="catalytic activity">
    <reaction evidence="8">
        <text>DNA(n) + a 2'-deoxyribonucleoside 5'-triphosphate = DNA(n+1) + diphosphate</text>
        <dbReference type="Rhea" id="RHEA:22508"/>
        <dbReference type="Rhea" id="RHEA-COMP:17339"/>
        <dbReference type="Rhea" id="RHEA-COMP:17340"/>
        <dbReference type="ChEBI" id="CHEBI:33019"/>
        <dbReference type="ChEBI" id="CHEBI:61560"/>
        <dbReference type="ChEBI" id="CHEBI:173112"/>
        <dbReference type="EC" id="2.7.7.7"/>
    </reaction>
</comment>
<dbReference type="EC" id="2.7.7.7" evidence="1"/>
<dbReference type="InterPro" id="IPR027417">
    <property type="entry name" value="P-loop_NTPase"/>
</dbReference>
<dbReference type="EMBL" id="UFTJ01000003">
    <property type="protein sequence ID" value="SUV52432.1"/>
    <property type="molecule type" value="Genomic_DNA"/>
</dbReference>
<feature type="domain" description="DNA polymerase III delta N-terminal" evidence="9">
    <location>
        <begin position="4"/>
        <end position="120"/>
    </location>
</feature>
<evidence type="ECO:0000259" key="10">
    <source>
        <dbReference type="Pfam" id="PF21694"/>
    </source>
</evidence>
<keyword evidence="5" id="KW-0235">DNA replication</keyword>
<evidence type="ECO:0000256" key="6">
    <source>
        <dbReference type="ARBA" id="ARBA00022932"/>
    </source>
</evidence>